<proteinExistence type="predicted"/>
<dbReference type="PROSITE" id="PS51257">
    <property type="entry name" value="PROKAR_LIPOPROTEIN"/>
    <property type="match status" value="1"/>
</dbReference>
<organism evidence="2 3">
    <name type="scientific">Xylanibacter ruminicola</name>
    <name type="common">Prevotella ruminicola</name>
    <dbReference type="NCBI Taxonomy" id="839"/>
    <lineage>
        <taxon>Bacteria</taxon>
        <taxon>Pseudomonadati</taxon>
        <taxon>Bacteroidota</taxon>
        <taxon>Bacteroidia</taxon>
        <taxon>Bacteroidales</taxon>
        <taxon>Prevotellaceae</taxon>
        <taxon>Xylanibacter</taxon>
    </lineage>
</organism>
<accession>A0A1H5UI48</accession>
<evidence type="ECO:0000313" key="3">
    <source>
        <dbReference type="Proteomes" id="UP000236735"/>
    </source>
</evidence>
<name>A0A1H5UI48_XYLRU</name>
<dbReference type="RefSeq" id="WP_103915546.1">
    <property type="nucleotide sequence ID" value="NZ_FNUV01000003.1"/>
</dbReference>
<feature type="signal peptide" evidence="1">
    <location>
        <begin position="1"/>
        <end position="22"/>
    </location>
</feature>
<gene>
    <name evidence="2" type="ORF">SAMN05216354_1489</name>
</gene>
<evidence type="ECO:0000256" key="1">
    <source>
        <dbReference type="SAM" id="SignalP"/>
    </source>
</evidence>
<dbReference type="AlphaFoldDB" id="A0A1H5UI48"/>
<keyword evidence="1" id="KW-0732">Signal</keyword>
<dbReference type="EMBL" id="FNUV01000003">
    <property type="protein sequence ID" value="SEF74735.1"/>
    <property type="molecule type" value="Genomic_DNA"/>
</dbReference>
<reference evidence="2 3" key="1">
    <citation type="submission" date="2016-10" db="EMBL/GenBank/DDBJ databases">
        <authorList>
            <person name="de Groot N.N."/>
        </authorList>
    </citation>
    <scope>NUCLEOTIDE SEQUENCE [LARGE SCALE GENOMIC DNA]</scope>
    <source>
        <strain evidence="2 3">AR32</strain>
    </source>
</reference>
<dbReference type="Gene3D" id="2.60.40.2580">
    <property type="match status" value="1"/>
</dbReference>
<dbReference type="Proteomes" id="UP000236735">
    <property type="component" value="Unassembled WGS sequence"/>
</dbReference>
<feature type="chain" id="PRO_5009286200" evidence="1">
    <location>
        <begin position="23"/>
        <end position="803"/>
    </location>
</feature>
<evidence type="ECO:0000313" key="2">
    <source>
        <dbReference type="EMBL" id="SEF74735.1"/>
    </source>
</evidence>
<protein>
    <submittedName>
        <fullName evidence="2">Major fimbrial subunit protein (FimA)</fullName>
    </submittedName>
</protein>
<sequence>MKKIYSFLTVAALLLAGFTSCAVDQDGTTSQNTTPDHGTKVTIKINNGAAAKTRATAGTASTLTGADRENQITNLYAVLYKDKNSSYAYYKTFACTQDATNTDEYTFDVEDEAAGGVYYMYLIANPTTELKTVFDNDNAGASANSIDTEADLYAFTVTPVLGPTADDTDNTKNNINKVTDFVMTSPRVQLDMAGDEETVVGGTDGITLTRLAARFDIDATALNITNADPSKETTFQITKVTMNKRYTESDLIRGGVRGISMVHPTTASTDLASSANVEFDKFLTETDYVDADGKYWKGAIYSCENYDTSDPVVLTIEGVYKHGENQALTVSQNVVFKDIQRDGSGNITSQDIIPIQRNHLYKVILTPKYNNGALVFDAIDYAIQVVDWQNGETIVFAGDDNLTAQSTPSFTVTGAHSLRGAESDGKTNPTLIYTGVDEHSIYLTVTSATTGTMLESTTFPSNQYGPVSSATTNDDAGNLVETYKIDIDDNIPNNVDYTFTLSNAINTSLSRTFVLKKRPKLPIEYFAAGNLKTTKNTTTNQWEYEMLPARTIVQNNMNGTGGAGKDTYALAWNSEQMTAPKSGITFKNDNSGQEYRVPTVYEWAFVAVQNPSDARAICQTGSGYINGTTERVPLEYPSSSNLINVKSYYDVVGSIPTPYQSFTHVIYAIKFEEETITHNLYRCAYRYRLEVAGNTTASSGSGTIATGYWVVDVVYIGDNTNIDLAYIKNASNSSMWDNPDATLVLPAFATGHCHYHSSTIGSNNYNQSVVLNLGYYIDSAPNVNSWCYNTSTTYFFVRLIEKH</sequence>